<proteinExistence type="inferred from homology"/>
<dbReference type="InterPro" id="IPR027410">
    <property type="entry name" value="TCP-1-like_intermed_sf"/>
</dbReference>
<dbReference type="GO" id="GO:0005737">
    <property type="term" value="C:cytoplasm"/>
    <property type="evidence" value="ECO:0007669"/>
    <property type="project" value="UniProtKB-SubCell"/>
</dbReference>
<dbReference type="NCBIfam" id="NF000592">
    <property type="entry name" value="PRK00013.1"/>
    <property type="match status" value="1"/>
</dbReference>
<dbReference type="FunFam" id="3.50.7.10:FF:000001">
    <property type="entry name" value="60 kDa chaperonin"/>
    <property type="match status" value="1"/>
</dbReference>
<comment type="caution">
    <text evidence="3">Lacks conserved residue(s) required for the propagation of feature annotation.</text>
</comment>
<sequence length="560" mass="59796">MAKQLLFSEKARQAVRRGADILANAVKVTLGPKGRNVLLDRGYGAPTITNDGVTIAKEIDLEDKFENLGAELLKEVASKTNDKVGDGTTTATVLAQAIISEGLKYAAAGVNAVTLRKELEAASKSIVEEMKKVARPVKTKEEITQVATISAESEEFGKIIAEAIEKVGKDGAITVEESQGTGIEKEVVEGLQFDRGYVSPYMVTNAERMEAVMADAPILITDKKISSIQDILPLLEKLAKSGKKDLVIIADDVDGDALATLVVNRLRGGFNALAIKAPGFGDRRKEMLEDIAIVTGGKVITEEVGLKLQTVELEMLGKARRVVADKDNTTIVDGAGKKQDIDKRASQLKGQLERTTSEFDKEKLQERIAKLSGGVAIIKVGAATETEMKYMKLKLEDAVAATKAALAEGVVPGGGAAYLRAVVNAESDLEKVPAEKKAKASMEMGTAWKILMRALEEPMAQIAANAGKRDGEIVSRVKDILRQDSKSQAGYDALNDKIIPDMVKAGIVDPVKVTRMALENAVSVAAMFLTMEAVVTELPKKESSVPAMPPGGMGGMGMDY</sequence>
<feature type="binding site" evidence="3">
    <location>
        <position position="414"/>
    </location>
    <ligand>
        <name>ATP</name>
        <dbReference type="ChEBI" id="CHEBI:30616"/>
    </ligand>
</feature>
<comment type="subcellular location">
    <subcellularLocation>
        <location evidence="3">Cytoplasm</location>
    </subcellularLocation>
</comment>
<keyword evidence="3" id="KW-0963">Cytoplasm</keyword>
<name>A0A1G2K3C6_9BACT</name>
<dbReference type="SUPFAM" id="SSF54849">
    <property type="entry name" value="GroEL-intermediate domain like"/>
    <property type="match status" value="1"/>
</dbReference>
<protein>
    <recommendedName>
        <fullName evidence="3">Chaperonin GroEL</fullName>
        <ecNumber evidence="3">5.6.1.7</ecNumber>
    </recommendedName>
    <alternativeName>
        <fullName evidence="3">60 kDa chaperonin</fullName>
    </alternativeName>
    <alternativeName>
        <fullName evidence="3">Chaperonin-60</fullName>
        <shortName evidence="3">Cpn60</shortName>
    </alternativeName>
</protein>
<keyword evidence="3" id="KW-0413">Isomerase</keyword>
<dbReference type="EC" id="5.6.1.7" evidence="3"/>
<dbReference type="NCBIfam" id="TIGR02348">
    <property type="entry name" value="GroEL"/>
    <property type="match status" value="1"/>
</dbReference>
<dbReference type="HAMAP" id="MF_00600">
    <property type="entry name" value="CH60"/>
    <property type="match status" value="1"/>
</dbReference>
<comment type="caution">
    <text evidence="6">The sequence shown here is derived from an EMBL/GenBank/DDBJ whole genome shotgun (WGS) entry which is preliminary data.</text>
</comment>
<dbReference type="GO" id="GO:0005524">
    <property type="term" value="F:ATP binding"/>
    <property type="evidence" value="ECO:0007669"/>
    <property type="project" value="UniProtKB-UniRule"/>
</dbReference>
<feature type="binding site" evidence="3">
    <location>
        <begin position="29"/>
        <end position="32"/>
    </location>
    <ligand>
        <name>ATP</name>
        <dbReference type="ChEBI" id="CHEBI:30616"/>
    </ligand>
</feature>
<dbReference type="NCBIfam" id="NF009487">
    <property type="entry name" value="PRK12849.1"/>
    <property type="match status" value="1"/>
</dbReference>
<evidence type="ECO:0000313" key="7">
    <source>
        <dbReference type="Proteomes" id="UP000177152"/>
    </source>
</evidence>
<dbReference type="GO" id="GO:0042026">
    <property type="term" value="P:protein refolding"/>
    <property type="evidence" value="ECO:0007669"/>
    <property type="project" value="UniProtKB-UniRule"/>
</dbReference>
<dbReference type="PANTHER" id="PTHR45633">
    <property type="entry name" value="60 KDA HEAT SHOCK PROTEIN, MITOCHONDRIAL"/>
    <property type="match status" value="1"/>
</dbReference>
<dbReference type="Proteomes" id="UP000177152">
    <property type="component" value="Unassembled WGS sequence"/>
</dbReference>
<organism evidence="6 7">
    <name type="scientific">Candidatus Sungbacteria bacterium RIFCSPHIGHO2_01_FULL_47_32</name>
    <dbReference type="NCBI Taxonomy" id="1802264"/>
    <lineage>
        <taxon>Bacteria</taxon>
        <taxon>Candidatus Sungiibacteriota</taxon>
    </lineage>
</organism>
<comment type="similarity">
    <text evidence="1 3 4">Belongs to the chaperonin (HSP60) family.</text>
</comment>
<dbReference type="GO" id="GO:0016853">
    <property type="term" value="F:isomerase activity"/>
    <property type="evidence" value="ECO:0007669"/>
    <property type="project" value="UniProtKB-KW"/>
</dbReference>
<dbReference type="GO" id="GO:0051082">
    <property type="term" value="F:unfolded protein binding"/>
    <property type="evidence" value="ECO:0007669"/>
    <property type="project" value="UniProtKB-UniRule"/>
</dbReference>
<evidence type="ECO:0000256" key="3">
    <source>
        <dbReference type="HAMAP-Rule" id="MF_00600"/>
    </source>
</evidence>
<reference evidence="6 7" key="1">
    <citation type="journal article" date="2016" name="Nat. Commun.">
        <title>Thousands of microbial genomes shed light on interconnected biogeochemical processes in an aquifer system.</title>
        <authorList>
            <person name="Anantharaman K."/>
            <person name="Brown C.T."/>
            <person name="Hug L.A."/>
            <person name="Sharon I."/>
            <person name="Castelle C.J."/>
            <person name="Probst A.J."/>
            <person name="Thomas B.C."/>
            <person name="Singh A."/>
            <person name="Wilkins M.J."/>
            <person name="Karaoz U."/>
            <person name="Brodie E.L."/>
            <person name="Williams K.H."/>
            <person name="Hubbard S.S."/>
            <person name="Banfield J.F."/>
        </authorList>
    </citation>
    <scope>NUCLEOTIDE SEQUENCE [LARGE SCALE GENOMIC DNA]</scope>
</reference>
<dbReference type="EMBL" id="MHQC01000047">
    <property type="protein sequence ID" value="OGZ93916.1"/>
    <property type="molecule type" value="Genomic_DNA"/>
</dbReference>
<evidence type="ECO:0000313" key="6">
    <source>
        <dbReference type="EMBL" id="OGZ93916.1"/>
    </source>
</evidence>
<keyword evidence="2 3" id="KW-0143">Chaperone</keyword>
<keyword evidence="3" id="KW-0067">ATP-binding</keyword>
<keyword evidence="3" id="KW-0547">Nucleotide-binding</keyword>
<evidence type="ECO:0000256" key="4">
    <source>
        <dbReference type="RuleBase" id="RU000418"/>
    </source>
</evidence>
<feature type="binding site" evidence="3">
    <location>
        <position position="509"/>
    </location>
    <ligand>
        <name>ATP</name>
        <dbReference type="ChEBI" id="CHEBI:30616"/>
    </ligand>
</feature>
<dbReference type="InterPro" id="IPR001844">
    <property type="entry name" value="Cpn60/GroEL"/>
</dbReference>
<dbReference type="GO" id="GO:0140662">
    <property type="term" value="F:ATP-dependent protein folding chaperone"/>
    <property type="evidence" value="ECO:0007669"/>
    <property type="project" value="InterPro"/>
</dbReference>
<dbReference type="Gene3D" id="3.30.260.10">
    <property type="entry name" value="TCP-1-like chaperonin intermediate domain"/>
    <property type="match status" value="1"/>
</dbReference>
<dbReference type="SUPFAM" id="SSF48592">
    <property type="entry name" value="GroEL equatorial domain-like"/>
    <property type="match status" value="1"/>
</dbReference>
<feature type="binding site" evidence="3">
    <location>
        <begin position="492"/>
        <end position="494"/>
    </location>
    <ligand>
        <name>ATP</name>
        <dbReference type="ChEBI" id="CHEBI:30616"/>
    </ligand>
</feature>
<evidence type="ECO:0000256" key="5">
    <source>
        <dbReference type="RuleBase" id="RU000419"/>
    </source>
</evidence>
<feature type="binding site" evidence="3">
    <location>
        <begin position="86"/>
        <end position="90"/>
    </location>
    <ligand>
        <name>ATP</name>
        <dbReference type="ChEBI" id="CHEBI:30616"/>
    </ligand>
</feature>
<evidence type="ECO:0000256" key="2">
    <source>
        <dbReference type="ARBA" id="ARBA00023186"/>
    </source>
</evidence>
<dbReference type="NCBIfam" id="NF009489">
    <property type="entry name" value="PRK12851.1"/>
    <property type="match status" value="1"/>
</dbReference>
<dbReference type="InterPro" id="IPR002423">
    <property type="entry name" value="Cpn60/GroEL/TCP-1"/>
</dbReference>
<dbReference type="Pfam" id="PF00118">
    <property type="entry name" value="Cpn60_TCP1"/>
    <property type="match status" value="1"/>
</dbReference>
<dbReference type="InterPro" id="IPR027413">
    <property type="entry name" value="GROEL-like_equatorial_sf"/>
</dbReference>
<comment type="function">
    <text evidence="3 5">Together with its co-chaperonin GroES, plays an essential role in assisting protein folding. The GroEL-GroES system forms a nano-cage that allows encapsulation of the non-native substrate proteins and provides a physical environment optimized to promote and accelerate protein folding.</text>
</comment>
<dbReference type="NCBIfam" id="NF009488">
    <property type="entry name" value="PRK12850.1"/>
    <property type="match status" value="1"/>
</dbReference>
<dbReference type="CDD" id="cd03344">
    <property type="entry name" value="GroEL"/>
    <property type="match status" value="1"/>
</dbReference>
<dbReference type="Gene3D" id="3.50.7.10">
    <property type="entry name" value="GroEL"/>
    <property type="match status" value="1"/>
</dbReference>
<dbReference type="PRINTS" id="PR00298">
    <property type="entry name" value="CHAPERONIN60"/>
</dbReference>
<dbReference type="InterPro" id="IPR027409">
    <property type="entry name" value="GroEL-like_apical_dom_sf"/>
</dbReference>
<dbReference type="Gene3D" id="1.10.560.10">
    <property type="entry name" value="GroEL-like equatorial domain"/>
    <property type="match status" value="1"/>
</dbReference>
<gene>
    <name evidence="3" type="primary">groEL</name>
    <name evidence="3" type="synonym">groL</name>
    <name evidence="6" type="ORF">A2633_05210</name>
</gene>
<dbReference type="SUPFAM" id="SSF52029">
    <property type="entry name" value="GroEL apical domain-like"/>
    <property type="match status" value="1"/>
</dbReference>
<accession>A0A1G2K3C6</accession>
<comment type="subunit">
    <text evidence="3 5">Forms a cylinder of 14 subunits composed of two heptameric rings stacked back-to-back. Interacts with the co-chaperonin GroES.</text>
</comment>
<dbReference type="AlphaFoldDB" id="A0A1G2K3C6"/>
<evidence type="ECO:0000256" key="1">
    <source>
        <dbReference type="ARBA" id="ARBA00006607"/>
    </source>
</evidence>